<dbReference type="AlphaFoldDB" id="A0A5U3EX08"/>
<reference evidence="1" key="1">
    <citation type="submission" date="2018-07" db="EMBL/GenBank/DDBJ databases">
        <authorList>
            <consortium name="GenomeTrakr network: Whole genome sequencing for foodborne pathogen traceback"/>
        </authorList>
    </citation>
    <scope>NUCLEOTIDE SEQUENCE</scope>
    <source>
        <strain evidence="1">CFSAN002857</strain>
    </source>
</reference>
<proteinExistence type="predicted"/>
<feature type="non-terminal residue" evidence="1">
    <location>
        <position position="47"/>
    </location>
</feature>
<dbReference type="Pfam" id="PF11692">
    <property type="entry name" value="DUF3289"/>
    <property type="match status" value="1"/>
</dbReference>
<accession>A0A5U3EX08</accession>
<sequence>MSSGLYLSMSLPCETFSTVHRFENYYIDDMQYGDMDDGDFQQLGLVD</sequence>
<evidence type="ECO:0000313" key="1">
    <source>
        <dbReference type="EMBL" id="EBP3988131.1"/>
    </source>
</evidence>
<gene>
    <name evidence="1" type="ORF">S308_22630</name>
</gene>
<name>A0A5U3EX08_SALET</name>
<dbReference type="InterPro" id="IPR017483">
    <property type="entry name" value="CHP03034"/>
</dbReference>
<comment type="caution">
    <text evidence="1">The sequence shown here is derived from an EMBL/GenBank/DDBJ whole genome shotgun (WGS) entry which is preliminary data.</text>
</comment>
<protein>
    <submittedName>
        <fullName evidence="1">DUF3289 family protein</fullName>
    </submittedName>
</protein>
<dbReference type="EMBL" id="AAGLPU010000088">
    <property type="protein sequence ID" value="EBP3988131.1"/>
    <property type="molecule type" value="Genomic_DNA"/>
</dbReference>
<organism evidence="1">
    <name type="scientific">Salmonella enterica I</name>
    <dbReference type="NCBI Taxonomy" id="59201"/>
    <lineage>
        <taxon>Bacteria</taxon>
        <taxon>Pseudomonadati</taxon>
        <taxon>Pseudomonadota</taxon>
        <taxon>Gammaproteobacteria</taxon>
        <taxon>Enterobacterales</taxon>
        <taxon>Enterobacteriaceae</taxon>
        <taxon>Salmonella</taxon>
    </lineage>
</organism>